<dbReference type="RefSeq" id="WP_032952875.1">
    <property type="nucleotide sequence ID" value="NZ_JNHM01000028.1"/>
</dbReference>
<evidence type="ECO:0000313" key="2">
    <source>
        <dbReference type="Proteomes" id="UP000027661"/>
    </source>
</evidence>
<dbReference type="EMBL" id="JNHM01000028">
    <property type="protein sequence ID" value="KDS53929.1"/>
    <property type="molecule type" value="Genomic_DNA"/>
</dbReference>
<proteinExistence type="predicted"/>
<sequence>MNDILFKKIKRANSKYAEYLLACDKVAKAAQKHINWNDSVGCAYMPGDGLCIEIEAYVCPATRFFELPEIIGNDMIDEYTYRISCI</sequence>
<name>A0A069SHN5_PHOVU</name>
<accession>A0A069SHN5</accession>
<reference evidence="1 2" key="1">
    <citation type="submission" date="2014-04" db="EMBL/GenBank/DDBJ databases">
        <authorList>
            <person name="Sears C."/>
            <person name="Carroll K."/>
            <person name="Sack B.R."/>
            <person name="Qadri F."/>
            <person name="Myers L.L."/>
            <person name="Chung G.-T."/>
            <person name="Escheverria P."/>
            <person name="Fraser C.M."/>
            <person name="Sadzewicz L."/>
            <person name="Shefchek K.A."/>
            <person name="Tallon L."/>
            <person name="Das S.P."/>
            <person name="Daugherty S."/>
            <person name="Mongodin E.F."/>
        </authorList>
    </citation>
    <scope>NUCLEOTIDE SEQUENCE [LARGE SCALE GENOMIC DNA]</scope>
    <source>
        <strain evidence="1 2">3975 RP4</strain>
    </source>
</reference>
<organism evidence="1 2">
    <name type="scientific">Phocaeicola vulgatus str. 3975 RP4</name>
    <dbReference type="NCBI Taxonomy" id="1339352"/>
    <lineage>
        <taxon>Bacteria</taxon>
        <taxon>Pseudomonadati</taxon>
        <taxon>Bacteroidota</taxon>
        <taxon>Bacteroidia</taxon>
        <taxon>Bacteroidales</taxon>
        <taxon>Bacteroidaceae</taxon>
        <taxon>Phocaeicola</taxon>
    </lineage>
</organism>
<evidence type="ECO:0000313" key="1">
    <source>
        <dbReference type="EMBL" id="KDS53929.1"/>
    </source>
</evidence>
<comment type="caution">
    <text evidence="1">The sequence shown here is derived from an EMBL/GenBank/DDBJ whole genome shotgun (WGS) entry which is preliminary data.</text>
</comment>
<gene>
    <name evidence="1" type="ORF">M099_2355</name>
</gene>
<dbReference type="Proteomes" id="UP000027661">
    <property type="component" value="Unassembled WGS sequence"/>
</dbReference>
<protein>
    <submittedName>
        <fullName evidence="1">Uncharacterized protein</fullName>
    </submittedName>
</protein>
<dbReference type="PATRIC" id="fig|1339352.3.peg.2263"/>
<dbReference type="AlphaFoldDB" id="A0A069SHN5"/>